<dbReference type="InterPro" id="IPR001874">
    <property type="entry name" value="DHquinase_II"/>
</dbReference>
<dbReference type="GO" id="GO:0008652">
    <property type="term" value="P:amino acid biosynthetic process"/>
    <property type="evidence" value="ECO:0007669"/>
    <property type="project" value="UniProtKB-KW"/>
</dbReference>
<feature type="active site" description="Proton acceptor" evidence="9 10">
    <location>
        <position position="24"/>
    </location>
</feature>
<feature type="binding site" evidence="9 11">
    <location>
        <begin position="102"/>
        <end position="103"/>
    </location>
    <ligand>
        <name>substrate</name>
    </ligand>
</feature>
<dbReference type="Pfam" id="PF01220">
    <property type="entry name" value="DHquinase_II"/>
    <property type="match status" value="1"/>
</dbReference>
<dbReference type="GO" id="GO:0009073">
    <property type="term" value="P:aromatic amino acid family biosynthetic process"/>
    <property type="evidence" value="ECO:0007669"/>
    <property type="project" value="UniProtKB-KW"/>
</dbReference>
<comment type="subunit">
    <text evidence="5 9">Homododecamer.</text>
</comment>
<dbReference type="GO" id="GO:0003855">
    <property type="term" value="F:3-dehydroquinate dehydratase activity"/>
    <property type="evidence" value="ECO:0007669"/>
    <property type="project" value="UniProtKB-UniRule"/>
</dbReference>
<gene>
    <name evidence="9" type="primary">aroQ</name>
    <name evidence="13" type="ORF">SAMN04488557_2430</name>
</gene>
<dbReference type="STRING" id="51670.SAMN04488557_2430"/>
<dbReference type="OrthoDB" id="9790793at2"/>
<dbReference type="NCBIfam" id="TIGR01088">
    <property type="entry name" value="aroQ"/>
    <property type="match status" value="1"/>
</dbReference>
<evidence type="ECO:0000256" key="4">
    <source>
        <dbReference type="ARBA" id="ARBA00011037"/>
    </source>
</evidence>
<sequence length="151" mass="16356">MTSHVYVLNGPNLNMLGVREPEVYGTETLDDLRVRTEKAAAKNGLSIDFRQSNIEGEIVSWVQEARGKAKGIIINAGGYTHTSVAILDALQAVSLPVIEVHLSNIFRRDQFRQHSYISLAATGVICGLGAKGYELAIEAMANIVNKSTSKA</sequence>
<accession>A0A1I7NJI5</accession>
<evidence type="ECO:0000256" key="2">
    <source>
        <dbReference type="ARBA" id="ARBA00003924"/>
    </source>
</evidence>
<evidence type="ECO:0000256" key="1">
    <source>
        <dbReference type="ARBA" id="ARBA00001864"/>
    </source>
</evidence>
<dbReference type="NCBIfam" id="NF003806">
    <property type="entry name" value="PRK05395.1-3"/>
    <property type="match status" value="1"/>
</dbReference>
<dbReference type="SUPFAM" id="SSF52304">
    <property type="entry name" value="Type II 3-dehydroquinate dehydratase"/>
    <property type="match status" value="1"/>
</dbReference>
<comment type="catalytic activity">
    <reaction evidence="1 9">
        <text>3-dehydroquinate = 3-dehydroshikimate + H2O</text>
        <dbReference type="Rhea" id="RHEA:21096"/>
        <dbReference type="ChEBI" id="CHEBI:15377"/>
        <dbReference type="ChEBI" id="CHEBI:16630"/>
        <dbReference type="ChEBI" id="CHEBI:32364"/>
        <dbReference type="EC" id="4.2.1.10"/>
    </reaction>
</comment>
<feature type="binding site" evidence="9 11">
    <location>
        <position position="112"/>
    </location>
    <ligand>
        <name>substrate</name>
    </ligand>
</feature>
<dbReference type="PANTHER" id="PTHR21272">
    <property type="entry name" value="CATABOLIC 3-DEHYDROQUINASE"/>
    <property type="match status" value="1"/>
</dbReference>
<feature type="binding site" evidence="9 11">
    <location>
        <position position="81"/>
    </location>
    <ligand>
        <name>substrate</name>
    </ligand>
</feature>
<dbReference type="HAMAP" id="MF_00169">
    <property type="entry name" value="AroQ"/>
    <property type="match status" value="1"/>
</dbReference>
<evidence type="ECO:0000313" key="14">
    <source>
        <dbReference type="Proteomes" id="UP000199423"/>
    </source>
</evidence>
<keyword evidence="14" id="KW-1185">Reference proteome</keyword>
<dbReference type="NCBIfam" id="NF003807">
    <property type="entry name" value="PRK05395.1-4"/>
    <property type="match status" value="1"/>
</dbReference>
<protein>
    <recommendedName>
        <fullName evidence="6 9">3-dehydroquinate dehydratase</fullName>
        <shortName evidence="9">3-dehydroquinase</shortName>
        <ecNumber evidence="6 9">4.2.1.10</ecNumber>
    </recommendedName>
    <alternativeName>
        <fullName evidence="9">Type II DHQase</fullName>
    </alternativeName>
</protein>
<dbReference type="InterPro" id="IPR036441">
    <property type="entry name" value="DHquinase_II_sf"/>
</dbReference>
<keyword evidence="7 9" id="KW-0057">Aromatic amino acid biosynthesis</keyword>
<evidence type="ECO:0000256" key="3">
    <source>
        <dbReference type="ARBA" id="ARBA00004902"/>
    </source>
</evidence>
<dbReference type="PANTHER" id="PTHR21272:SF3">
    <property type="entry name" value="CATABOLIC 3-DEHYDROQUINASE"/>
    <property type="match status" value="1"/>
</dbReference>
<feature type="site" description="Transition state stabilizer" evidence="9 12">
    <location>
        <position position="19"/>
    </location>
</feature>
<dbReference type="EMBL" id="FPCH01000002">
    <property type="protein sequence ID" value="SFV34812.1"/>
    <property type="molecule type" value="Genomic_DNA"/>
</dbReference>
<evidence type="ECO:0000256" key="5">
    <source>
        <dbReference type="ARBA" id="ARBA00011193"/>
    </source>
</evidence>
<dbReference type="PROSITE" id="PS01029">
    <property type="entry name" value="DEHYDROQUINASE_II"/>
    <property type="match status" value="1"/>
</dbReference>
<dbReference type="UniPathway" id="UPA00053">
    <property type="reaction ID" value="UER00086"/>
</dbReference>
<evidence type="ECO:0000256" key="7">
    <source>
        <dbReference type="ARBA" id="ARBA00023141"/>
    </source>
</evidence>
<comment type="function">
    <text evidence="2 9">Catalyzes a trans-dehydration via an enolate intermediate.</text>
</comment>
<feature type="binding site" evidence="9 11">
    <location>
        <position position="88"/>
    </location>
    <ligand>
        <name>substrate</name>
    </ligand>
</feature>
<proteinExistence type="inferred from homology"/>
<dbReference type="Proteomes" id="UP000199423">
    <property type="component" value="Unassembled WGS sequence"/>
</dbReference>
<dbReference type="GO" id="GO:0009423">
    <property type="term" value="P:chorismate biosynthetic process"/>
    <property type="evidence" value="ECO:0007669"/>
    <property type="project" value="UniProtKB-UniRule"/>
</dbReference>
<dbReference type="CDD" id="cd00466">
    <property type="entry name" value="DHQase_II"/>
    <property type="match status" value="1"/>
</dbReference>
<dbReference type="EC" id="4.2.1.10" evidence="6 9"/>
<feature type="active site" description="Proton donor" evidence="9 10">
    <location>
        <position position="101"/>
    </location>
</feature>
<dbReference type="InterPro" id="IPR018509">
    <property type="entry name" value="DHquinase_II_CS"/>
</dbReference>
<dbReference type="Gene3D" id="3.40.50.9100">
    <property type="entry name" value="Dehydroquinase, class II"/>
    <property type="match status" value="1"/>
</dbReference>
<evidence type="ECO:0000256" key="9">
    <source>
        <dbReference type="HAMAP-Rule" id="MF_00169"/>
    </source>
</evidence>
<evidence type="ECO:0000256" key="6">
    <source>
        <dbReference type="ARBA" id="ARBA00012060"/>
    </source>
</evidence>
<organism evidence="13 14">
    <name type="scientific">Hyphomicrobium facile</name>
    <dbReference type="NCBI Taxonomy" id="51670"/>
    <lineage>
        <taxon>Bacteria</taxon>
        <taxon>Pseudomonadati</taxon>
        <taxon>Pseudomonadota</taxon>
        <taxon>Alphaproteobacteria</taxon>
        <taxon>Hyphomicrobiales</taxon>
        <taxon>Hyphomicrobiaceae</taxon>
        <taxon>Hyphomicrobium</taxon>
    </lineage>
</organism>
<evidence type="ECO:0000256" key="8">
    <source>
        <dbReference type="ARBA" id="ARBA00023239"/>
    </source>
</evidence>
<evidence type="ECO:0000256" key="10">
    <source>
        <dbReference type="PIRSR" id="PIRSR001399-1"/>
    </source>
</evidence>
<evidence type="ECO:0000256" key="11">
    <source>
        <dbReference type="PIRSR" id="PIRSR001399-2"/>
    </source>
</evidence>
<keyword evidence="9" id="KW-0028">Amino-acid biosynthesis</keyword>
<name>A0A1I7NJI5_9HYPH</name>
<evidence type="ECO:0000313" key="13">
    <source>
        <dbReference type="EMBL" id="SFV34812.1"/>
    </source>
</evidence>
<dbReference type="NCBIfam" id="NF003805">
    <property type="entry name" value="PRK05395.1-2"/>
    <property type="match status" value="1"/>
</dbReference>
<dbReference type="AlphaFoldDB" id="A0A1I7NJI5"/>
<dbReference type="RefSeq" id="WP_092867914.1">
    <property type="nucleotide sequence ID" value="NZ_FPCH01000002.1"/>
</dbReference>
<reference evidence="14" key="1">
    <citation type="submission" date="2016-10" db="EMBL/GenBank/DDBJ databases">
        <authorList>
            <person name="Varghese N."/>
            <person name="Submissions S."/>
        </authorList>
    </citation>
    <scope>NUCLEOTIDE SEQUENCE [LARGE SCALE GENOMIC DNA]</scope>
    <source>
        <strain evidence="14">DSM 1565</strain>
    </source>
</reference>
<comment type="similarity">
    <text evidence="4 9">Belongs to the type-II 3-dehydroquinase family.</text>
</comment>
<feature type="binding site" evidence="9 11">
    <location>
        <position position="75"/>
    </location>
    <ligand>
        <name>substrate</name>
    </ligand>
</feature>
<dbReference type="GO" id="GO:0019631">
    <property type="term" value="P:quinate catabolic process"/>
    <property type="evidence" value="ECO:0007669"/>
    <property type="project" value="TreeGrafter"/>
</dbReference>
<evidence type="ECO:0000256" key="12">
    <source>
        <dbReference type="PIRSR" id="PIRSR001399-3"/>
    </source>
</evidence>
<keyword evidence="8 9" id="KW-0456">Lyase</keyword>
<dbReference type="PIRSF" id="PIRSF001399">
    <property type="entry name" value="DHquinase_II"/>
    <property type="match status" value="1"/>
</dbReference>
<comment type="pathway">
    <text evidence="3 9">Metabolic intermediate biosynthesis; chorismate biosynthesis; chorismate from D-erythrose 4-phosphate and phosphoenolpyruvate: step 3/7.</text>
</comment>